<comment type="caution">
    <text evidence="1">The sequence shown here is derived from an EMBL/GenBank/DDBJ whole genome shotgun (WGS) entry which is preliminary data.</text>
</comment>
<organism evidence="1 2">
    <name type="scientific">Nocardia tenerifensis</name>
    <dbReference type="NCBI Taxonomy" id="228006"/>
    <lineage>
        <taxon>Bacteria</taxon>
        <taxon>Bacillati</taxon>
        <taxon>Actinomycetota</taxon>
        <taxon>Actinomycetes</taxon>
        <taxon>Mycobacteriales</taxon>
        <taxon>Nocardiaceae</taxon>
        <taxon>Nocardia</taxon>
    </lineage>
</organism>
<keyword evidence="2" id="KW-1185">Reference proteome</keyword>
<proteinExistence type="predicted"/>
<dbReference type="EMBL" id="QJKF01000019">
    <property type="protein sequence ID" value="PXX56555.1"/>
    <property type="molecule type" value="Genomic_DNA"/>
</dbReference>
<evidence type="ECO:0000313" key="2">
    <source>
        <dbReference type="Proteomes" id="UP000247569"/>
    </source>
</evidence>
<reference evidence="1 2" key="1">
    <citation type="submission" date="2018-05" db="EMBL/GenBank/DDBJ databases">
        <title>Genomic Encyclopedia of Type Strains, Phase IV (KMG-IV): sequencing the most valuable type-strain genomes for metagenomic binning, comparative biology and taxonomic classification.</title>
        <authorList>
            <person name="Goeker M."/>
        </authorList>
    </citation>
    <scope>NUCLEOTIDE SEQUENCE [LARGE SCALE GENOMIC DNA]</scope>
    <source>
        <strain evidence="1 2">DSM 44704</strain>
    </source>
</reference>
<accession>A0A318JTE6</accession>
<evidence type="ECO:0000313" key="1">
    <source>
        <dbReference type="EMBL" id="PXX56555.1"/>
    </source>
</evidence>
<gene>
    <name evidence="1" type="ORF">DFR70_119107</name>
</gene>
<sequence>MYAITADGNIVVLNPHQYNFEMRVDVELCDRPKHSERAGWQVVIDETTTRDDRGELLISSATSTSDIPISIAPGSYHIEIRGRGLQFADQPDSTSPGDVWRMQVWPADGNAEASYPPQQRWP</sequence>
<dbReference type="Proteomes" id="UP000247569">
    <property type="component" value="Unassembled WGS sequence"/>
</dbReference>
<dbReference type="AlphaFoldDB" id="A0A318JTE6"/>
<name>A0A318JTE6_9NOCA</name>
<protein>
    <submittedName>
        <fullName evidence="1">Uncharacterized protein</fullName>
    </submittedName>
</protein>